<evidence type="ECO:0000313" key="5">
    <source>
        <dbReference type="Proteomes" id="UP000606172"/>
    </source>
</evidence>
<dbReference type="PANTHER" id="PTHR11895">
    <property type="entry name" value="TRANSAMIDASE"/>
    <property type="match status" value="1"/>
</dbReference>
<dbReference type="InterPro" id="IPR000120">
    <property type="entry name" value="Amidase"/>
</dbReference>
<dbReference type="Proteomes" id="UP000606172">
    <property type="component" value="Unassembled WGS sequence"/>
</dbReference>
<proteinExistence type="inferred from homology"/>
<dbReference type="Pfam" id="PF01425">
    <property type="entry name" value="Amidase"/>
    <property type="match status" value="1"/>
</dbReference>
<comment type="similarity">
    <text evidence="1">Belongs to the amidase family.</text>
</comment>
<dbReference type="RefSeq" id="WP_204021102.1">
    <property type="nucleotide sequence ID" value="NZ_BOOW01000006.1"/>
</dbReference>
<dbReference type="PROSITE" id="PS00571">
    <property type="entry name" value="AMIDASES"/>
    <property type="match status" value="1"/>
</dbReference>
<protein>
    <submittedName>
        <fullName evidence="4">Amidase</fullName>
    </submittedName>
</protein>
<sequence>MTDVFHTWTAIETAKRIRERRVSPVELMTALLDRATLLDPAYASLQAADAEKAVDAARRAEARLASGAPVGPLHGVPITVKDLLATADLPTRRGSALVPEKSLLPDAPSVRLLKRAGALVFAKTTTSELGHKATTDSLISAPTRNPWDRSRTAGGSSGGSGAAVSLGLGPIAVATDGGGSIRIPASFCGVFGVKPTTGTVPTFPPSRLGVLGHIGVLSRDVRDAALALTLSAGRYEADPGVAWEPEPLTRAELGGLRAGFYRTVDGTSVDPDVEGVLAAFLHDIASIGLPAAEAPVDLADAGPVWDTLFMSAMAEEFATYGDAAADVSPSLLDTLRTWRRAAPGTGEEAEVRRAVLRHTMADLFTGFDVLISPTLPVTAFPIGLQAPVRADGSRDDLTSWWRNTQVWNLTGMPAVSLPCGFDRHGLPVGIQITAPSGHDHLLLRVCRTLEAEGLTALRASPPVALPARPQVT</sequence>
<evidence type="ECO:0000259" key="3">
    <source>
        <dbReference type="Pfam" id="PF01425"/>
    </source>
</evidence>
<dbReference type="InterPro" id="IPR036928">
    <property type="entry name" value="AS_sf"/>
</dbReference>
<evidence type="ECO:0000313" key="4">
    <source>
        <dbReference type="EMBL" id="GII90595.1"/>
    </source>
</evidence>
<dbReference type="PANTHER" id="PTHR11895:SF7">
    <property type="entry name" value="GLUTAMYL-TRNA(GLN) AMIDOTRANSFERASE SUBUNIT A, MITOCHONDRIAL"/>
    <property type="match status" value="1"/>
</dbReference>
<organism evidence="4 5">
    <name type="scientific">Sinosporangium siamense</name>
    <dbReference type="NCBI Taxonomy" id="1367973"/>
    <lineage>
        <taxon>Bacteria</taxon>
        <taxon>Bacillati</taxon>
        <taxon>Actinomycetota</taxon>
        <taxon>Actinomycetes</taxon>
        <taxon>Streptosporangiales</taxon>
        <taxon>Streptosporangiaceae</taxon>
        <taxon>Sinosporangium</taxon>
    </lineage>
</organism>
<feature type="region of interest" description="Disordered" evidence="2">
    <location>
        <begin position="138"/>
        <end position="159"/>
    </location>
</feature>
<dbReference type="InterPro" id="IPR020556">
    <property type="entry name" value="Amidase_CS"/>
</dbReference>
<reference evidence="4" key="1">
    <citation type="submission" date="2021-01" db="EMBL/GenBank/DDBJ databases">
        <title>Whole genome shotgun sequence of Sinosporangium siamense NBRC 109515.</title>
        <authorList>
            <person name="Komaki H."/>
            <person name="Tamura T."/>
        </authorList>
    </citation>
    <scope>NUCLEOTIDE SEQUENCE</scope>
    <source>
        <strain evidence="4">NBRC 109515</strain>
    </source>
</reference>
<feature type="domain" description="Amidase" evidence="3">
    <location>
        <begin position="26"/>
        <end position="443"/>
    </location>
</feature>
<evidence type="ECO:0000256" key="2">
    <source>
        <dbReference type="SAM" id="MobiDB-lite"/>
    </source>
</evidence>
<dbReference type="AlphaFoldDB" id="A0A919RAY7"/>
<evidence type="ECO:0000256" key="1">
    <source>
        <dbReference type="ARBA" id="ARBA00009199"/>
    </source>
</evidence>
<dbReference type="InterPro" id="IPR023631">
    <property type="entry name" value="Amidase_dom"/>
</dbReference>
<dbReference type="GO" id="GO:0003824">
    <property type="term" value="F:catalytic activity"/>
    <property type="evidence" value="ECO:0007669"/>
    <property type="project" value="InterPro"/>
</dbReference>
<dbReference type="EMBL" id="BOOW01000006">
    <property type="protein sequence ID" value="GII90595.1"/>
    <property type="molecule type" value="Genomic_DNA"/>
</dbReference>
<keyword evidence="5" id="KW-1185">Reference proteome</keyword>
<dbReference type="SUPFAM" id="SSF75304">
    <property type="entry name" value="Amidase signature (AS) enzymes"/>
    <property type="match status" value="1"/>
</dbReference>
<gene>
    <name evidence="4" type="ORF">Ssi02_08260</name>
</gene>
<dbReference type="Gene3D" id="3.90.1300.10">
    <property type="entry name" value="Amidase signature (AS) domain"/>
    <property type="match status" value="1"/>
</dbReference>
<comment type="caution">
    <text evidence="4">The sequence shown here is derived from an EMBL/GenBank/DDBJ whole genome shotgun (WGS) entry which is preliminary data.</text>
</comment>
<name>A0A919RAY7_9ACTN</name>
<accession>A0A919RAY7</accession>